<reference evidence="2 3" key="1">
    <citation type="submission" date="2021-01" db="EMBL/GenBank/DDBJ databases">
        <title>Genome seq and assembly of Devosia sp. G19.</title>
        <authorList>
            <person name="Chhetri G."/>
        </authorList>
    </citation>
    <scope>NUCLEOTIDE SEQUENCE [LARGE SCALE GENOMIC DNA]</scope>
    <source>
        <strain evidence="2 3">G19</strain>
    </source>
</reference>
<dbReference type="InterPro" id="IPR002818">
    <property type="entry name" value="DJ-1/PfpI"/>
</dbReference>
<proteinExistence type="predicted"/>
<evidence type="ECO:0000313" key="2">
    <source>
        <dbReference type="EMBL" id="QQR35147.1"/>
    </source>
</evidence>
<dbReference type="InterPro" id="IPR052158">
    <property type="entry name" value="INH-QAR"/>
</dbReference>
<dbReference type="SUPFAM" id="SSF52317">
    <property type="entry name" value="Class I glutamine amidotransferase-like"/>
    <property type="match status" value="1"/>
</dbReference>
<protein>
    <submittedName>
        <fullName evidence="2">DJ-1/PfpI family protein</fullName>
    </submittedName>
</protein>
<dbReference type="Gene3D" id="3.40.50.880">
    <property type="match status" value="1"/>
</dbReference>
<evidence type="ECO:0000313" key="3">
    <source>
        <dbReference type="Proteomes" id="UP000595460"/>
    </source>
</evidence>
<evidence type="ECO:0000259" key="1">
    <source>
        <dbReference type="Pfam" id="PF01965"/>
    </source>
</evidence>
<dbReference type="PANTHER" id="PTHR43130:SF3">
    <property type="entry name" value="HTH-TYPE TRANSCRIPTIONAL REGULATOR RV1931C"/>
    <property type="match status" value="1"/>
</dbReference>
<dbReference type="RefSeq" id="WP_201654199.1">
    <property type="nucleotide sequence ID" value="NZ_CP068047.1"/>
</dbReference>
<gene>
    <name evidence="2" type="ORF">JI749_12285</name>
</gene>
<dbReference type="InterPro" id="IPR029062">
    <property type="entry name" value="Class_I_gatase-like"/>
</dbReference>
<dbReference type="Pfam" id="PF01965">
    <property type="entry name" value="DJ-1_PfpI"/>
    <property type="match status" value="1"/>
</dbReference>
<keyword evidence="3" id="KW-1185">Reference proteome</keyword>
<dbReference type="Proteomes" id="UP000595460">
    <property type="component" value="Chromosome"/>
</dbReference>
<dbReference type="PANTHER" id="PTHR43130">
    <property type="entry name" value="ARAC-FAMILY TRANSCRIPTIONAL REGULATOR"/>
    <property type="match status" value="1"/>
</dbReference>
<accession>A0ABX7BUC8</accession>
<name>A0ABX7BUC8_9HYPH</name>
<dbReference type="EMBL" id="CP068047">
    <property type="protein sequence ID" value="QQR35147.1"/>
    <property type="molecule type" value="Genomic_DNA"/>
</dbReference>
<feature type="domain" description="DJ-1/PfpI" evidence="1">
    <location>
        <begin position="4"/>
        <end position="164"/>
    </location>
</feature>
<organism evidence="2 3">
    <name type="scientific">Devosia oryziradicis</name>
    <dbReference type="NCBI Taxonomy" id="2801335"/>
    <lineage>
        <taxon>Bacteria</taxon>
        <taxon>Pseudomonadati</taxon>
        <taxon>Pseudomonadota</taxon>
        <taxon>Alphaproteobacteria</taxon>
        <taxon>Hyphomicrobiales</taxon>
        <taxon>Devosiaceae</taxon>
        <taxon>Devosia</taxon>
    </lineage>
</organism>
<sequence>MKPITIVIAEGYSDWEIAPLAGVGRAFYGADIRFASPHGGSVTSVAGLTMADTDRFEPPNDGVVVVCGGPAFEGDNPPDLSERLRQAKAAGCVIAGICGGTVALARAGLLDQVRHTSNGPGYLDQFASAYKGAGHYVDQPMALRDGYIITAAAPMPASFAMEVLAAAGLDRAKAGEIPAMLSGEHQAA</sequence>